<dbReference type="RefSeq" id="WP_006953197.1">
    <property type="nucleotide sequence ID" value="NZ_JH594523.1"/>
</dbReference>
<dbReference type="Proteomes" id="UP000016023">
    <property type="component" value="Unassembled WGS sequence"/>
</dbReference>
<name>H1Q432_9BACT</name>
<proteinExistence type="predicted"/>
<dbReference type="HOGENOM" id="CLU_151917_0_0_10"/>
<keyword evidence="3" id="KW-1185">Reference proteome</keyword>
<accession>H1Q432</accession>
<comment type="caution">
    <text evidence="2">The sequence shown here is derived from an EMBL/GenBank/DDBJ whole genome shotgun (WGS) entry which is preliminary data.</text>
</comment>
<evidence type="ECO:0000256" key="1">
    <source>
        <dbReference type="SAM" id="SignalP"/>
    </source>
</evidence>
<protein>
    <recommendedName>
        <fullName evidence="4">BACON domain-containing protein</fullName>
    </recommendedName>
</protein>
<feature type="chain" id="PRO_5003552273" description="BACON domain-containing protein" evidence="1">
    <location>
        <begin position="22"/>
        <end position="132"/>
    </location>
</feature>
<dbReference type="EMBL" id="AGWK01000044">
    <property type="protein sequence ID" value="EHO67953.1"/>
    <property type="molecule type" value="Genomic_DNA"/>
</dbReference>
<dbReference type="STRING" id="883158.HMPREF9140_01670"/>
<gene>
    <name evidence="2" type="ORF">HMPREF9140_01670</name>
</gene>
<sequence>MKKIIFVFVSMLCVLTSCNLADDDGVWDPMELRASTEMDASRNIKVPSTGATIQVMCTNYQTFWMESVLENGNNISQKKLDELSGSWFKLKIKGNVLTAEIYPNNSGKARRVDVGISAGDIFDGVKFYQESN</sequence>
<dbReference type="PROSITE" id="PS51257">
    <property type="entry name" value="PROKAR_LIPOPROTEIN"/>
    <property type="match status" value="1"/>
</dbReference>
<dbReference type="PATRIC" id="fig|883158.3.peg.1673"/>
<dbReference type="eggNOG" id="ENOG502ZS5V">
    <property type="taxonomic scope" value="Bacteria"/>
</dbReference>
<keyword evidence="1" id="KW-0732">Signal</keyword>
<evidence type="ECO:0008006" key="4">
    <source>
        <dbReference type="Google" id="ProtNLM"/>
    </source>
</evidence>
<reference evidence="2 3" key="1">
    <citation type="submission" date="2011-12" db="EMBL/GenBank/DDBJ databases">
        <title>The Genome Sequence of Prevotella micans F0438.</title>
        <authorList>
            <consortium name="The Broad Institute Genome Sequencing Platform"/>
            <person name="Earl A."/>
            <person name="Ward D."/>
            <person name="Feldgarden M."/>
            <person name="Gevers D."/>
            <person name="Izard J."/>
            <person name="Baranova O.V."/>
            <person name="Blanton J.M."/>
            <person name="Wade W.G."/>
            <person name="Dewhirst F.E."/>
            <person name="Young S.K."/>
            <person name="Zeng Q."/>
            <person name="Gargeya S."/>
            <person name="Fitzgerald M."/>
            <person name="Haas B."/>
            <person name="Abouelleil A."/>
            <person name="Alvarado L."/>
            <person name="Arachchi H.M."/>
            <person name="Berlin A."/>
            <person name="Chapman S.B."/>
            <person name="Gearin G."/>
            <person name="Goldberg J."/>
            <person name="Griggs A."/>
            <person name="Gujja S."/>
            <person name="Hansen M."/>
            <person name="Heiman D."/>
            <person name="Howarth C."/>
            <person name="Larimer J."/>
            <person name="Lui A."/>
            <person name="MacDonald P.J.P."/>
            <person name="McCowen C."/>
            <person name="Montmayeur A."/>
            <person name="Murphy C."/>
            <person name="Neiman D."/>
            <person name="Pearson M."/>
            <person name="Priest M."/>
            <person name="Roberts A."/>
            <person name="Saif S."/>
            <person name="Shea T."/>
            <person name="Sisk P."/>
            <person name="Stolte C."/>
            <person name="Sykes S."/>
            <person name="Wortman J."/>
            <person name="Nusbaum C."/>
            <person name="Birren B."/>
        </authorList>
    </citation>
    <scope>NUCLEOTIDE SEQUENCE [LARGE SCALE GENOMIC DNA]</scope>
    <source>
        <strain evidence="2 3">F0438</strain>
    </source>
</reference>
<evidence type="ECO:0000313" key="2">
    <source>
        <dbReference type="EMBL" id="EHO67953.1"/>
    </source>
</evidence>
<organism evidence="2 3">
    <name type="scientific">Prevotella micans F0438</name>
    <dbReference type="NCBI Taxonomy" id="883158"/>
    <lineage>
        <taxon>Bacteria</taxon>
        <taxon>Pseudomonadati</taxon>
        <taxon>Bacteroidota</taxon>
        <taxon>Bacteroidia</taxon>
        <taxon>Bacteroidales</taxon>
        <taxon>Prevotellaceae</taxon>
        <taxon>Prevotella</taxon>
    </lineage>
</organism>
<dbReference type="AlphaFoldDB" id="H1Q432"/>
<feature type="signal peptide" evidence="1">
    <location>
        <begin position="1"/>
        <end position="21"/>
    </location>
</feature>
<evidence type="ECO:0000313" key="3">
    <source>
        <dbReference type="Proteomes" id="UP000016023"/>
    </source>
</evidence>